<feature type="active site" evidence="4">
    <location>
        <position position="23"/>
    </location>
</feature>
<dbReference type="RefSeq" id="WP_116413758.1">
    <property type="nucleotide sequence ID" value="NZ_NBWZ01000001.1"/>
</dbReference>
<evidence type="ECO:0000256" key="1">
    <source>
        <dbReference type="ARBA" id="ARBA00011063"/>
    </source>
</evidence>
<evidence type="ECO:0000313" key="6">
    <source>
        <dbReference type="EMBL" id="RFA08348.1"/>
    </source>
</evidence>
<comment type="caution">
    <text evidence="6">The sequence shown here is derived from an EMBL/GenBank/DDBJ whole genome shotgun (WGS) entry which is preliminary data.</text>
</comment>
<dbReference type="InterPro" id="IPR036196">
    <property type="entry name" value="Ptyr_pPase_sf"/>
</dbReference>
<evidence type="ECO:0000313" key="7">
    <source>
        <dbReference type="Proteomes" id="UP000256486"/>
    </source>
</evidence>
<dbReference type="AlphaFoldDB" id="A0A3E0VFX3"/>
<dbReference type="PRINTS" id="PR00719">
    <property type="entry name" value="LMWPTPASE"/>
</dbReference>
<dbReference type="InterPro" id="IPR017867">
    <property type="entry name" value="Tyr_phospatase_low_mol_wt"/>
</dbReference>
<protein>
    <recommendedName>
        <fullName evidence="5">Phosphotyrosine protein phosphatase I domain-containing protein</fullName>
    </recommendedName>
</protein>
<accession>A0A3E0VFX3</accession>
<organism evidence="6 7">
    <name type="scientific">Subtercola boreus</name>
    <dbReference type="NCBI Taxonomy" id="120213"/>
    <lineage>
        <taxon>Bacteria</taxon>
        <taxon>Bacillati</taxon>
        <taxon>Actinomycetota</taxon>
        <taxon>Actinomycetes</taxon>
        <taxon>Micrococcales</taxon>
        <taxon>Microbacteriaceae</taxon>
        <taxon>Subtercola</taxon>
    </lineage>
</organism>
<keyword evidence="3" id="KW-0904">Protein phosphatase</keyword>
<dbReference type="EMBL" id="NBWZ01000001">
    <property type="protein sequence ID" value="RFA08348.1"/>
    <property type="molecule type" value="Genomic_DNA"/>
</dbReference>
<keyword evidence="7" id="KW-1185">Reference proteome</keyword>
<sequence>MANESENRAPFRVLAVCTGNICRSPLAENLLRARFGEAGLHTVTAFSSAGLGAVVGAPMDETSLEMSHALRGQSNPAGPHTGRALSSAIVSGSDLVLTMTRHQRDDLIQRYPRALQRAFTLTEFAKLLALPESEAREVRRPDEGILHGGLSSAGVDEITGAVFRARVKDLARIRSRASLQPQDDVADPYRQARAVHEGVAHQISLAASQIAHNFAGWAAEPKSAVERSA</sequence>
<dbReference type="Gene3D" id="3.40.50.2300">
    <property type="match status" value="1"/>
</dbReference>
<evidence type="ECO:0000256" key="2">
    <source>
        <dbReference type="ARBA" id="ARBA00022801"/>
    </source>
</evidence>
<dbReference type="OrthoDB" id="9784339at2"/>
<proteinExistence type="inferred from homology"/>
<keyword evidence="2" id="KW-0378">Hydrolase</keyword>
<reference evidence="6 7" key="1">
    <citation type="submission" date="2017-04" db="EMBL/GenBank/DDBJ databases">
        <title>Comparative genome analysis of Subtercola boreus.</title>
        <authorList>
            <person name="Cho Y.-J."/>
            <person name="Cho A."/>
            <person name="Kim O.-S."/>
            <person name="Lee J.-I."/>
        </authorList>
    </citation>
    <scope>NUCLEOTIDE SEQUENCE [LARGE SCALE GENOMIC DNA]</scope>
    <source>
        <strain evidence="6 7">K300</strain>
    </source>
</reference>
<dbReference type="InterPro" id="IPR050438">
    <property type="entry name" value="LMW_PTPase"/>
</dbReference>
<dbReference type="PANTHER" id="PTHR11717:SF31">
    <property type="entry name" value="LOW MOLECULAR WEIGHT PROTEIN-TYROSINE-PHOSPHATASE ETP-RELATED"/>
    <property type="match status" value="1"/>
</dbReference>
<dbReference type="GO" id="GO:0004725">
    <property type="term" value="F:protein tyrosine phosphatase activity"/>
    <property type="evidence" value="ECO:0007669"/>
    <property type="project" value="InterPro"/>
</dbReference>
<dbReference type="InterPro" id="IPR023485">
    <property type="entry name" value="Ptyr_pPase"/>
</dbReference>
<evidence type="ECO:0000256" key="3">
    <source>
        <dbReference type="ARBA" id="ARBA00022912"/>
    </source>
</evidence>
<feature type="active site" description="Nucleophile" evidence="4">
    <location>
        <position position="17"/>
    </location>
</feature>
<dbReference type="Pfam" id="PF01451">
    <property type="entry name" value="LMWPc"/>
    <property type="match status" value="1"/>
</dbReference>
<feature type="domain" description="Phosphotyrosine protein phosphatase I" evidence="5">
    <location>
        <begin position="11"/>
        <end position="213"/>
    </location>
</feature>
<gene>
    <name evidence="6" type="ORF">B7R54_03230</name>
</gene>
<name>A0A3E0VFX3_9MICO</name>
<dbReference type="SMART" id="SM00226">
    <property type="entry name" value="LMWPc"/>
    <property type="match status" value="1"/>
</dbReference>
<comment type="similarity">
    <text evidence="1">Belongs to the low molecular weight phosphotyrosine protein phosphatase family.</text>
</comment>
<dbReference type="SUPFAM" id="SSF52788">
    <property type="entry name" value="Phosphotyrosine protein phosphatases I"/>
    <property type="match status" value="1"/>
</dbReference>
<evidence type="ECO:0000256" key="4">
    <source>
        <dbReference type="PIRSR" id="PIRSR617867-1"/>
    </source>
</evidence>
<dbReference type="PANTHER" id="PTHR11717">
    <property type="entry name" value="LOW MOLECULAR WEIGHT PROTEIN TYROSINE PHOSPHATASE"/>
    <property type="match status" value="1"/>
</dbReference>
<dbReference type="Proteomes" id="UP000256486">
    <property type="component" value="Unassembled WGS sequence"/>
</dbReference>
<evidence type="ECO:0000259" key="5">
    <source>
        <dbReference type="SMART" id="SM00226"/>
    </source>
</evidence>